<organism evidence="3 4">
    <name type="scientific">Brucella gallinifaecis</name>
    <dbReference type="NCBI Taxonomy" id="215590"/>
    <lineage>
        <taxon>Bacteria</taxon>
        <taxon>Pseudomonadati</taxon>
        <taxon>Pseudomonadota</taxon>
        <taxon>Alphaproteobacteria</taxon>
        <taxon>Hyphomicrobiales</taxon>
        <taxon>Brucellaceae</taxon>
        <taxon>Brucella/Ochrobactrum group</taxon>
        <taxon>Brucella</taxon>
    </lineage>
</organism>
<dbReference type="AlphaFoldDB" id="A0A502BQG5"/>
<sequence>MRRNFLFLISAAVLIALAACGKGEDEQTAVPAEPAQTKPAQAASDDAQAGPDLIKALHDNAGVLSPEQQAEAIERARRNAEAAAKAVGQNEQQAQAAGEAAASAAQRSFMERQPR</sequence>
<evidence type="ECO:0000256" key="1">
    <source>
        <dbReference type="SAM" id="MobiDB-lite"/>
    </source>
</evidence>
<evidence type="ECO:0000313" key="3">
    <source>
        <dbReference type="EMBL" id="TPF76792.1"/>
    </source>
</evidence>
<reference evidence="3 4" key="1">
    <citation type="journal article" date="2003" name="Int. J. Syst. Evol. Microbiol.">
        <title>Towards a standardized format for the description of a novel species (of an established genus): Ochrobactrum gallinifaecis sp. nov.</title>
        <authorList>
            <person name="Kampfer P."/>
            <person name="Buczolits S."/>
            <person name="Albrecht A."/>
            <person name="Busse H.J."/>
            <person name="Stackebrandt E."/>
        </authorList>
    </citation>
    <scope>NUCLEOTIDE SEQUENCE [LARGE SCALE GENOMIC DNA]</scope>
    <source>
        <strain evidence="3 4">ISO 196</strain>
    </source>
</reference>
<accession>A0A502BQG5</accession>
<keyword evidence="4" id="KW-1185">Reference proteome</keyword>
<feature type="signal peptide" evidence="2">
    <location>
        <begin position="1"/>
        <end position="18"/>
    </location>
</feature>
<feature type="region of interest" description="Disordered" evidence="1">
    <location>
        <begin position="24"/>
        <end position="51"/>
    </location>
</feature>
<dbReference type="PROSITE" id="PS51257">
    <property type="entry name" value="PROKAR_LIPOPROTEIN"/>
    <property type="match status" value="1"/>
</dbReference>
<dbReference type="OrthoDB" id="8447577at2"/>
<gene>
    <name evidence="3" type="ORF">FHY56_03750</name>
</gene>
<feature type="chain" id="PRO_5021220635" description="Antifreeze protein" evidence="2">
    <location>
        <begin position="19"/>
        <end position="115"/>
    </location>
</feature>
<dbReference type="Proteomes" id="UP000315388">
    <property type="component" value="Unassembled WGS sequence"/>
</dbReference>
<keyword evidence="2" id="KW-0732">Signal</keyword>
<comment type="caution">
    <text evidence="3">The sequence shown here is derived from an EMBL/GenBank/DDBJ whole genome shotgun (WGS) entry which is preliminary data.</text>
</comment>
<proteinExistence type="predicted"/>
<name>A0A502BQG5_9HYPH</name>
<evidence type="ECO:0008006" key="5">
    <source>
        <dbReference type="Google" id="ProtNLM"/>
    </source>
</evidence>
<evidence type="ECO:0000313" key="4">
    <source>
        <dbReference type="Proteomes" id="UP000315388"/>
    </source>
</evidence>
<feature type="region of interest" description="Disordered" evidence="1">
    <location>
        <begin position="74"/>
        <end position="115"/>
    </location>
</feature>
<feature type="compositionally biased region" description="Low complexity" evidence="1">
    <location>
        <begin position="81"/>
        <end position="106"/>
    </location>
</feature>
<dbReference type="EMBL" id="VEWJ01000002">
    <property type="protein sequence ID" value="TPF76792.1"/>
    <property type="molecule type" value="Genomic_DNA"/>
</dbReference>
<evidence type="ECO:0000256" key="2">
    <source>
        <dbReference type="SAM" id="SignalP"/>
    </source>
</evidence>
<protein>
    <recommendedName>
        <fullName evidence="5">Antifreeze protein</fullName>
    </recommendedName>
</protein>